<name>A0A8H7LXP8_9AGAM</name>
<dbReference type="InterPro" id="IPR036590">
    <property type="entry name" value="SRAP-like"/>
</dbReference>
<feature type="region of interest" description="Disordered" evidence="3">
    <location>
        <begin position="582"/>
        <end position="689"/>
    </location>
</feature>
<dbReference type="AlphaFoldDB" id="A0A8H7LXP8"/>
<dbReference type="PANTHER" id="PTHR33643">
    <property type="entry name" value="UREASE ACCESSORY PROTEIN D"/>
    <property type="match status" value="1"/>
</dbReference>
<dbReference type="Pfam" id="PF02586">
    <property type="entry name" value="SRAP"/>
    <property type="match status" value="1"/>
</dbReference>
<feature type="compositionally biased region" description="Basic and acidic residues" evidence="3">
    <location>
        <begin position="603"/>
        <end position="613"/>
    </location>
</feature>
<dbReference type="Pfam" id="PF01774">
    <property type="entry name" value="UreD"/>
    <property type="match status" value="1"/>
</dbReference>
<dbReference type="HAMAP" id="MF_01384">
    <property type="entry name" value="UreD"/>
    <property type="match status" value="1"/>
</dbReference>
<dbReference type="GO" id="GO:0003697">
    <property type="term" value="F:single-stranded DNA binding"/>
    <property type="evidence" value="ECO:0007669"/>
    <property type="project" value="InterPro"/>
</dbReference>
<evidence type="ECO:0000313" key="5">
    <source>
        <dbReference type="Proteomes" id="UP000602905"/>
    </source>
</evidence>
<gene>
    <name evidence="4" type="ORF">RHS03_04122</name>
</gene>
<evidence type="ECO:0000256" key="2">
    <source>
        <dbReference type="ARBA" id="ARBA00023186"/>
    </source>
</evidence>
<feature type="non-terminal residue" evidence="4">
    <location>
        <position position="1"/>
    </location>
</feature>
<dbReference type="PANTHER" id="PTHR33643:SF1">
    <property type="entry name" value="UREASE ACCESSORY PROTEIN D"/>
    <property type="match status" value="1"/>
</dbReference>
<dbReference type="InterPro" id="IPR002669">
    <property type="entry name" value="UreD"/>
</dbReference>
<dbReference type="OrthoDB" id="5550464at2759"/>
<dbReference type="SUPFAM" id="SSF143081">
    <property type="entry name" value="BB1717-like"/>
    <property type="match status" value="1"/>
</dbReference>
<dbReference type="Gene3D" id="3.90.1680.10">
    <property type="entry name" value="SOS response associated peptidase-like"/>
    <property type="match status" value="1"/>
</dbReference>
<evidence type="ECO:0000313" key="4">
    <source>
        <dbReference type="EMBL" id="KAF8707841.1"/>
    </source>
</evidence>
<dbReference type="GO" id="GO:0106300">
    <property type="term" value="P:protein-DNA covalent cross-linking repair"/>
    <property type="evidence" value="ECO:0007669"/>
    <property type="project" value="InterPro"/>
</dbReference>
<keyword evidence="2" id="KW-0143">Chaperone</keyword>
<accession>A0A8H7LXP8</accession>
<evidence type="ECO:0000256" key="1">
    <source>
        <dbReference type="ARBA" id="ARBA00007177"/>
    </source>
</evidence>
<dbReference type="EMBL" id="JACYCD010000049">
    <property type="protein sequence ID" value="KAF8707841.1"/>
    <property type="molecule type" value="Genomic_DNA"/>
</dbReference>
<comment type="similarity">
    <text evidence="1">Belongs to the UreD family.</text>
</comment>
<sequence length="689" mass="77309">MSAPARSPQHGIGKAHIHAFGPHAHFNQLSYTYPLRLLAPTVPFAGDGQVPVGVAYMLSYGGGLCRIELEVKVEQSVGLVFLTQGSTKVFKSRMGADRYRQSSSTSSHTTTQYLTASLASSNIFVLLPDPITCFQSASYTQVQTFHLSPSSSLVLLDWFTSGRMARGEEWVFERYYSRNEIWIDGKRVARDVMLLTQEQESGVLKKRTLKERLSPYACYATIFLIGTLVYPVVQSLQTSYGSISQRQRTGPEDLIWSLSPLVDGDGVCVRIAGKETELVREWLKVSIWTVSGMSTLVYHHGDGMMKSIFILGAHIQLRHGPHNLFPQSYNVAPQTNIPVIMQEPNGQGQQEMIRWGIQARWCDPNSFSSKNPINARSEVVLDGSVAIWKTVRGSKHCIVVCDGYYEWLKRGSSKTPYYVKHPQDHLLLLAGFYEIVRGTDPPKTTYTCTILTTEPNSQLSFLHDRMPIILTGEQALRWLDVGKGWQPELLEELRKPYTEKLVYYEVPSGVGKAGAEDPSFVEPIAERKDGLKAMMSRMVQKQDKKQAPKLEPSEIVLDYPEVKEEDPKVKVELAQSKTVKKEPFMKRELEEIVLDDDSDIEEDTTRTKSEPKSSPKSSPVKRRAPSKRGSSPIEIDVSSGSEGEDNRIDTERKRRKVDGGSSPLAGDQKPSRPVRSPNKKTIMDFFGKK</sequence>
<reference evidence="4" key="1">
    <citation type="submission" date="2020-09" db="EMBL/GenBank/DDBJ databases">
        <title>Comparative genome analyses of four rice-infecting Rhizoctonia solani isolates reveal extensive enrichment of homogalacturonan modification genes.</title>
        <authorList>
            <person name="Lee D.-Y."/>
            <person name="Jeon J."/>
            <person name="Kim K.-T."/>
            <person name="Cheong K."/>
            <person name="Song H."/>
            <person name="Choi G."/>
            <person name="Ko J."/>
            <person name="Opiyo S.O."/>
            <person name="Zuo S."/>
            <person name="Madhav S."/>
            <person name="Lee Y.-H."/>
            <person name="Wang G.-L."/>
        </authorList>
    </citation>
    <scope>NUCLEOTIDE SEQUENCE</scope>
    <source>
        <strain evidence="4">AG1-IA WGL</strain>
    </source>
</reference>
<feature type="compositionally biased region" description="Acidic residues" evidence="3">
    <location>
        <begin position="591"/>
        <end position="602"/>
    </location>
</feature>
<dbReference type="Proteomes" id="UP000602905">
    <property type="component" value="Unassembled WGS sequence"/>
</dbReference>
<proteinExistence type="inferred from homology"/>
<protein>
    <submittedName>
        <fullName evidence="4">UreD urease accessory protein</fullName>
    </submittedName>
</protein>
<evidence type="ECO:0000256" key="3">
    <source>
        <dbReference type="SAM" id="MobiDB-lite"/>
    </source>
</evidence>
<dbReference type="InterPro" id="IPR003738">
    <property type="entry name" value="SRAP"/>
</dbReference>
<comment type="caution">
    <text evidence="4">The sequence shown here is derived from an EMBL/GenBank/DDBJ whole genome shotgun (WGS) entry which is preliminary data.</text>
</comment>
<dbReference type="GO" id="GO:0016151">
    <property type="term" value="F:nickel cation binding"/>
    <property type="evidence" value="ECO:0007669"/>
    <property type="project" value="InterPro"/>
</dbReference>
<organism evidence="4 5">
    <name type="scientific">Rhizoctonia solani</name>
    <dbReference type="NCBI Taxonomy" id="456999"/>
    <lineage>
        <taxon>Eukaryota</taxon>
        <taxon>Fungi</taxon>
        <taxon>Dikarya</taxon>
        <taxon>Basidiomycota</taxon>
        <taxon>Agaricomycotina</taxon>
        <taxon>Agaricomycetes</taxon>
        <taxon>Cantharellales</taxon>
        <taxon>Ceratobasidiaceae</taxon>
        <taxon>Rhizoctonia</taxon>
    </lineage>
</organism>